<comment type="caution">
    <text evidence="2">The sequence shown here is derived from an EMBL/GenBank/DDBJ whole genome shotgun (WGS) entry which is preliminary data.</text>
</comment>
<feature type="region of interest" description="Disordered" evidence="1">
    <location>
        <begin position="195"/>
        <end position="215"/>
    </location>
</feature>
<feature type="compositionally biased region" description="Polar residues" evidence="1">
    <location>
        <begin position="1"/>
        <end position="17"/>
    </location>
</feature>
<proteinExistence type="predicted"/>
<feature type="region of interest" description="Disordered" evidence="1">
    <location>
        <begin position="1"/>
        <end position="24"/>
    </location>
</feature>
<keyword evidence="3" id="KW-1185">Reference proteome</keyword>
<evidence type="ECO:0000256" key="1">
    <source>
        <dbReference type="SAM" id="MobiDB-lite"/>
    </source>
</evidence>
<evidence type="ECO:0000313" key="3">
    <source>
        <dbReference type="Proteomes" id="UP000634136"/>
    </source>
</evidence>
<name>A0A834W2Q9_9FABA</name>
<organism evidence="2 3">
    <name type="scientific">Senna tora</name>
    <dbReference type="NCBI Taxonomy" id="362788"/>
    <lineage>
        <taxon>Eukaryota</taxon>
        <taxon>Viridiplantae</taxon>
        <taxon>Streptophyta</taxon>
        <taxon>Embryophyta</taxon>
        <taxon>Tracheophyta</taxon>
        <taxon>Spermatophyta</taxon>
        <taxon>Magnoliopsida</taxon>
        <taxon>eudicotyledons</taxon>
        <taxon>Gunneridae</taxon>
        <taxon>Pentapetalae</taxon>
        <taxon>rosids</taxon>
        <taxon>fabids</taxon>
        <taxon>Fabales</taxon>
        <taxon>Fabaceae</taxon>
        <taxon>Caesalpinioideae</taxon>
        <taxon>Cassia clade</taxon>
        <taxon>Senna</taxon>
    </lineage>
</organism>
<dbReference type="Proteomes" id="UP000634136">
    <property type="component" value="Unassembled WGS sequence"/>
</dbReference>
<protein>
    <submittedName>
        <fullName evidence="2">Uncharacterized protein</fullName>
    </submittedName>
</protein>
<feature type="compositionally biased region" description="Acidic residues" evidence="1">
    <location>
        <begin position="198"/>
        <end position="207"/>
    </location>
</feature>
<reference evidence="2" key="1">
    <citation type="submission" date="2020-09" db="EMBL/GenBank/DDBJ databases">
        <title>Genome-Enabled Discovery of Anthraquinone Biosynthesis in Senna tora.</title>
        <authorList>
            <person name="Kang S.-H."/>
            <person name="Pandey R.P."/>
            <person name="Lee C.-M."/>
            <person name="Sim J.-S."/>
            <person name="Jeong J.-T."/>
            <person name="Choi B.-S."/>
            <person name="Jung M."/>
            <person name="Ginzburg D."/>
            <person name="Zhao K."/>
            <person name="Won S.Y."/>
            <person name="Oh T.-J."/>
            <person name="Yu Y."/>
            <person name="Kim N.-H."/>
            <person name="Lee O.R."/>
            <person name="Lee T.-H."/>
            <person name="Bashyal P."/>
            <person name="Kim T.-S."/>
            <person name="Lee W.-H."/>
            <person name="Kawkins C."/>
            <person name="Kim C.-K."/>
            <person name="Kim J.S."/>
            <person name="Ahn B.O."/>
            <person name="Rhee S.Y."/>
            <person name="Sohng J.K."/>
        </authorList>
    </citation>
    <scope>NUCLEOTIDE SEQUENCE</scope>
    <source>
        <tissue evidence="2">Leaf</tissue>
    </source>
</reference>
<sequence>MERKSCCSSSCGFTNTTPKKEPKVEPIIPKKEASHVDVKPKIHEVKKEDQKLSDVKPKIEVKKEEEKVVVSVKKEKESVKANVGCGGSHTPSIHGAAHAPSIHGAAAVMYYPPPLSSLFTYRRRYDLQRKVVTLRSTSVLISTLKSPTTISRSDAQIAESHQSTLFLLLLSLPSPRHDDANLMMVKKHIPMTEVKKDDDDEEAESDDAVLMMVKK</sequence>
<dbReference type="EMBL" id="JAAIUW010000012">
    <property type="protein sequence ID" value="KAF7807155.1"/>
    <property type="molecule type" value="Genomic_DNA"/>
</dbReference>
<gene>
    <name evidence="2" type="ORF">G2W53_039316</name>
</gene>
<accession>A0A834W2Q9</accession>
<dbReference type="AlphaFoldDB" id="A0A834W2Q9"/>
<evidence type="ECO:0000313" key="2">
    <source>
        <dbReference type="EMBL" id="KAF7807155.1"/>
    </source>
</evidence>